<dbReference type="EMBL" id="JAJNDB010000001">
    <property type="protein sequence ID" value="MCD2192373.1"/>
    <property type="molecule type" value="Genomic_DNA"/>
</dbReference>
<keyword evidence="2" id="KW-1185">Reference proteome</keyword>
<proteinExistence type="predicted"/>
<accession>A0ABS8P2W2</accession>
<gene>
    <name evidence="1" type="ORF">LQ327_03040</name>
</gene>
<dbReference type="Proteomes" id="UP001199469">
    <property type="component" value="Unassembled WGS sequence"/>
</dbReference>
<evidence type="ECO:0000313" key="2">
    <source>
        <dbReference type="Proteomes" id="UP001199469"/>
    </source>
</evidence>
<sequence length="326" mass="36108">MKRGRWAEALDAIHARAKDKIIQVKVLVVDLGIPEGTVYRLCRHRGPWQLVAPATVMLETGTPTRRQLLRAGLLHAGPDAVVTGLDAARAHQLHRGELPEAVHLLIRSSSRIHGTSLIVIERTKRLPPALLRDDFPVAPVERCVLDAVRRLRGESEIAAILTEPVQRRMVLPGMLRDELDAGCRKGSSTPRAVLRAIDDGVRSAAEFDVHRWWSAQPELPRAVLFNYRITAGRRLLGIADILVPEVGLVVPIDSVEQHFATPEQVAETERQHRSYRSAGLHVMGLRPSRVRHDPAGLLQDIVDAIEVARRLPTPAVEWAPDLPLSG</sequence>
<protein>
    <recommendedName>
        <fullName evidence="3">Transcriptional regulator, AbiEi antitoxin, Type IV TA system</fullName>
    </recommendedName>
</protein>
<comment type="caution">
    <text evidence="1">The sequence shown here is derived from an EMBL/GenBank/DDBJ whole genome shotgun (WGS) entry which is preliminary data.</text>
</comment>
<evidence type="ECO:0008006" key="3">
    <source>
        <dbReference type="Google" id="ProtNLM"/>
    </source>
</evidence>
<dbReference type="RefSeq" id="WP_230730048.1">
    <property type="nucleotide sequence ID" value="NZ_JAJNDB010000001.1"/>
</dbReference>
<organism evidence="1 2">
    <name type="scientific">Actinomycetospora endophytica</name>
    <dbReference type="NCBI Taxonomy" id="2291215"/>
    <lineage>
        <taxon>Bacteria</taxon>
        <taxon>Bacillati</taxon>
        <taxon>Actinomycetota</taxon>
        <taxon>Actinomycetes</taxon>
        <taxon>Pseudonocardiales</taxon>
        <taxon>Pseudonocardiaceae</taxon>
        <taxon>Actinomycetospora</taxon>
    </lineage>
</organism>
<name>A0ABS8P2W2_9PSEU</name>
<reference evidence="1 2" key="1">
    <citation type="submission" date="2021-11" db="EMBL/GenBank/DDBJ databases">
        <title>Draft genome sequence of Actinomycetospora sp. SF1 isolated from the rhizosphere soil.</title>
        <authorList>
            <person name="Duangmal K."/>
            <person name="Chantavorakit T."/>
        </authorList>
    </citation>
    <scope>NUCLEOTIDE SEQUENCE [LARGE SCALE GENOMIC DNA]</scope>
    <source>
        <strain evidence="1 2">TBRC 5722</strain>
    </source>
</reference>
<evidence type="ECO:0000313" key="1">
    <source>
        <dbReference type="EMBL" id="MCD2192373.1"/>
    </source>
</evidence>